<evidence type="ECO:0000256" key="15">
    <source>
        <dbReference type="ARBA" id="ARBA00033116"/>
    </source>
</evidence>
<dbReference type="AlphaFoldDB" id="A0AAF0D320"/>
<evidence type="ECO:0000256" key="6">
    <source>
        <dbReference type="ARBA" id="ARBA00022630"/>
    </source>
</evidence>
<evidence type="ECO:0000256" key="17">
    <source>
        <dbReference type="HAMAP-Rule" id="MF_01285"/>
    </source>
</evidence>
<comment type="caution">
    <text evidence="17">Lacks conserved residue(s) required for the propagation of feature annotation.</text>
</comment>
<dbReference type="GO" id="GO:0008531">
    <property type="term" value="F:riboflavin kinase activity"/>
    <property type="evidence" value="ECO:0007669"/>
    <property type="project" value="InterPro"/>
</dbReference>
<dbReference type="GO" id="GO:0009398">
    <property type="term" value="P:FMN biosynthetic process"/>
    <property type="evidence" value="ECO:0007669"/>
    <property type="project" value="UniProtKB-UniRule"/>
</dbReference>
<evidence type="ECO:0000256" key="4">
    <source>
        <dbReference type="ARBA" id="ARBA00011987"/>
    </source>
</evidence>
<reference evidence="19" key="1">
    <citation type="journal article" date="2017" name="Nature">
        <title>Asgard archaea illuminate the origin of eukaryotic cellular complexity.</title>
        <authorList>
            <person name="Zaremba-Niedzwiedzka K."/>
            <person name="Caceres E.F."/>
            <person name="Saw J.H."/>
            <person name="Backstrom D."/>
            <person name="Juzokaite L."/>
            <person name="Vancaester E."/>
            <person name="Seitz K.W."/>
            <person name="Anantharaman K."/>
            <person name="Starnawski P."/>
            <person name="Kjeldsen K.U."/>
            <person name="Scott M.B."/>
            <person name="Nunoura T."/>
            <person name="Banfield J.F."/>
            <person name="Schramm A."/>
            <person name="Baker B.J."/>
            <person name="Spang A."/>
            <person name="Ettema T.J.G."/>
        </authorList>
    </citation>
    <scope>NUCLEOTIDE SEQUENCE</scope>
    <source>
        <strain evidence="19">LCB_4</strain>
    </source>
</reference>
<dbReference type="InterPro" id="IPR039063">
    <property type="entry name" value="RibK_CTP-dep"/>
</dbReference>
<evidence type="ECO:0000256" key="8">
    <source>
        <dbReference type="ARBA" id="ARBA00022679"/>
    </source>
</evidence>
<keyword evidence="8 17" id="KW-0808">Transferase</keyword>
<evidence type="ECO:0000256" key="14">
    <source>
        <dbReference type="ARBA" id="ARBA00030544"/>
    </source>
</evidence>
<keyword evidence="7 17" id="KW-0288">FMN</keyword>
<reference evidence="19" key="2">
    <citation type="journal article" date="2022" name="Nat. Microbiol.">
        <title>A closed Candidatus Odinarchaeum chromosome exposes Asgard archaeal viruses.</title>
        <authorList>
            <person name="Tamarit D."/>
            <person name="Caceres E.F."/>
            <person name="Krupovic M."/>
            <person name="Nijland R."/>
            <person name="Eme L."/>
            <person name="Robinson N.P."/>
            <person name="Ettema T.J.G."/>
        </authorList>
    </citation>
    <scope>NUCLEOTIDE SEQUENCE</scope>
    <source>
        <strain evidence="19">LCB_4</strain>
    </source>
</reference>
<dbReference type="PANTHER" id="PTHR40706">
    <property type="entry name" value="RIBOFLAVIN KINASE"/>
    <property type="match status" value="1"/>
</dbReference>
<protein>
    <recommendedName>
        <fullName evidence="5 17">Riboflavin kinase</fullName>
        <shortName evidence="17">RFK</shortName>
        <ecNumber evidence="4 17">2.7.1.161</ecNumber>
    </recommendedName>
    <alternativeName>
        <fullName evidence="14 17">CTP-dependent riboflavin kinase</fullName>
    </alternativeName>
    <alternativeName>
        <fullName evidence="15 17">CTP:riboflavin 5'-phosphotransferase</fullName>
    </alternativeName>
    <alternativeName>
        <fullName evidence="13 17">Flavokinase</fullName>
    </alternativeName>
</protein>
<accession>A0AAF0D320</accession>
<gene>
    <name evidence="17" type="primary">ribK</name>
    <name evidence="19" type="ORF">OdinLCB4_002280</name>
</gene>
<evidence type="ECO:0000313" key="19">
    <source>
        <dbReference type="EMBL" id="WEU40769.1"/>
    </source>
</evidence>
<dbReference type="InterPro" id="IPR011991">
    <property type="entry name" value="ArsR-like_HTH"/>
</dbReference>
<feature type="domain" description="Riboflavin kinase" evidence="18">
    <location>
        <begin position="95"/>
        <end position="217"/>
    </location>
</feature>
<keyword evidence="9 17" id="KW-0479">Metal-binding</keyword>
<feature type="binding site" evidence="17">
    <location>
        <position position="186"/>
    </location>
    <ligand>
        <name>FMN</name>
        <dbReference type="ChEBI" id="CHEBI:58210"/>
    </ligand>
</feature>
<evidence type="ECO:0000256" key="1">
    <source>
        <dbReference type="ARBA" id="ARBA00003072"/>
    </source>
</evidence>
<evidence type="ECO:0000256" key="9">
    <source>
        <dbReference type="ARBA" id="ARBA00022723"/>
    </source>
</evidence>
<dbReference type="Gene3D" id="1.10.10.10">
    <property type="entry name" value="Winged helix-like DNA-binding domain superfamily/Winged helix DNA-binding domain"/>
    <property type="match status" value="1"/>
</dbReference>
<keyword evidence="11 17" id="KW-0418">Kinase</keyword>
<sequence>MEAKLLLVLLSIAELGNGAFTSTTILSGRIGVSQQSASRYLKLLEKEGLISRKITRRGQVVTLTKAGLDELRGIYNRLKVIFGEVTPLYVIKGVVFTGFGEGSYYMSKKGYLEQFEKQLGFKPFPGTLNIKLIDENDIKAKRELQGMPGKLIKSFKEDDRIFGDVKCFPALINGKVEGAVILIKRTHYGDDVLEVISKFNLREKLSLKDGDIVKLTVNLSMNSAYTL</sequence>
<keyword evidence="6 17" id="KW-0285">Flavoprotein</keyword>
<evidence type="ECO:0000256" key="3">
    <source>
        <dbReference type="ARBA" id="ARBA00006428"/>
    </source>
</evidence>
<dbReference type="GO" id="GO:0009231">
    <property type="term" value="P:riboflavin biosynthetic process"/>
    <property type="evidence" value="ECO:0007669"/>
    <property type="project" value="InterPro"/>
</dbReference>
<organism evidence="19 20">
    <name type="scientific">Odinarchaeota yellowstonii (strain LCB_4)</name>
    <dbReference type="NCBI Taxonomy" id="1841599"/>
    <lineage>
        <taxon>Archaea</taxon>
        <taxon>Promethearchaeati</taxon>
        <taxon>Candidatus Odinarchaeota</taxon>
        <taxon>Candidatus Odinarchaeia</taxon>
        <taxon>Candidatus Odinarchaeales</taxon>
        <taxon>Candidatus Odinarchaeaceae</taxon>
        <taxon>Candidatus Odinarchaeum</taxon>
    </lineage>
</organism>
<comment type="pathway">
    <text evidence="2 17">Cofactor biosynthesis; FMN biosynthesis; FMN from riboflavin (CTP route): step 1/1.</text>
</comment>
<dbReference type="SUPFAM" id="SSF82114">
    <property type="entry name" value="Riboflavin kinase-like"/>
    <property type="match status" value="1"/>
</dbReference>
<evidence type="ECO:0000256" key="5">
    <source>
        <dbReference type="ARBA" id="ARBA00017394"/>
    </source>
</evidence>
<evidence type="ECO:0000313" key="20">
    <source>
        <dbReference type="Proteomes" id="UP000186851"/>
    </source>
</evidence>
<dbReference type="HAMAP" id="MF_01285">
    <property type="entry name" value="Riboflavin_kinase"/>
    <property type="match status" value="1"/>
</dbReference>
<evidence type="ECO:0000256" key="2">
    <source>
        <dbReference type="ARBA" id="ARBA00005219"/>
    </source>
</evidence>
<dbReference type="EC" id="2.7.1.161" evidence="4 17"/>
<evidence type="ECO:0000256" key="11">
    <source>
        <dbReference type="ARBA" id="ARBA00022777"/>
    </source>
</evidence>
<comment type="cofactor">
    <cofactor evidence="17">
        <name>Mg(2+)</name>
        <dbReference type="ChEBI" id="CHEBI:18420"/>
    </cofactor>
    <text evidence="17">Binds 1 Mg(2+) ion per subunit.</text>
</comment>
<keyword evidence="12 17" id="KW-0460">Magnesium</keyword>
<dbReference type="InterPro" id="IPR036390">
    <property type="entry name" value="WH_DNA-bd_sf"/>
</dbReference>
<proteinExistence type="inferred from homology"/>
<dbReference type="GO" id="GO:0000287">
    <property type="term" value="F:magnesium ion binding"/>
    <property type="evidence" value="ECO:0007669"/>
    <property type="project" value="UniProtKB-UniRule"/>
</dbReference>
<evidence type="ECO:0000256" key="7">
    <source>
        <dbReference type="ARBA" id="ARBA00022643"/>
    </source>
</evidence>
<feature type="binding site" evidence="17">
    <location>
        <position position="194"/>
    </location>
    <ligand>
        <name>FMN</name>
        <dbReference type="ChEBI" id="CHEBI:58210"/>
    </ligand>
</feature>
<dbReference type="InterPro" id="IPR036388">
    <property type="entry name" value="WH-like_DNA-bd_sf"/>
</dbReference>
<dbReference type="InterPro" id="IPR023602">
    <property type="entry name" value="Riboflavin_kinase_CTP-dep"/>
</dbReference>
<keyword evidence="10 17" id="KW-0547">Nucleotide-binding</keyword>
<evidence type="ECO:0000256" key="13">
    <source>
        <dbReference type="ARBA" id="ARBA00029789"/>
    </source>
</evidence>
<dbReference type="Gene3D" id="2.40.30.30">
    <property type="entry name" value="Riboflavin kinase-like"/>
    <property type="match status" value="1"/>
</dbReference>
<dbReference type="KEGG" id="oyw:OdinLCB4_002280"/>
<evidence type="ECO:0000256" key="10">
    <source>
        <dbReference type="ARBA" id="ARBA00022741"/>
    </source>
</evidence>
<evidence type="ECO:0000256" key="16">
    <source>
        <dbReference type="ARBA" id="ARBA00047857"/>
    </source>
</evidence>
<comment type="function">
    <text evidence="1 17">Catalyzes the CTP-dependent phosphorylation of riboflavin (vitamin B2) to form flavin mononucleotide (FMN).</text>
</comment>
<evidence type="ECO:0000259" key="18">
    <source>
        <dbReference type="Pfam" id="PF01982"/>
    </source>
</evidence>
<dbReference type="InterPro" id="IPR023470">
    <property type="entry name" value="Riboflavin_kinase_archaeal"/>
</dbReference>
<comment type="catalytic activity">
    <reaction evidence="16 17">
        <text>riboflavin + CTP = CDP + FMN + H(+)</text>
        <dbReference type="Rhea" id="RHEA:25021"/>
        <dbReference type="ChEBI" id="CHEBI:15378"/>
        <dbReference type="ChEBI" id="CHEBI:37563"/>
        <dbReference type="ChEBI" id="CHEBI:57986"/>
        <dbReference type="ChEBI" id="CHEBI:58069"/>
        <dbReference type="ChEBI" id="CHEBI:58210"/>
        <dbReference type="EC" id="2.7.1.161"/>
    </reaction>
</comment>
<dbReference type="EMBL" id="CP091871">
    <property type="protein sequence ID" value="WEU40769.1"/>
    <property type="molecule type" value="Genomic_DNA"/>
</dbReference>
<feature type="binding site" evidence="17">
    <location>
        <position position="129"/>
    </location>
    <ligand>
        <name>Mg(2+)</name>
        <dbReference type="ChEBI" id="CHEBI:18420"/>
    </ligand>
</feature>
<feature type="binding site" evidence="17">
    <location>
        <begin position="199"/>
        <end position="202"/>
    </location>
    <ligand>
        <name>CDP</name>
        <dbReference type="ChEBI" id="CHEBI:58069"/>
    </ligand>
</feature>
<dbReference type="GO" id="GO:0000166">
    <property type="term" value="F:nucleotide binding"/>
    <property type="evidence" value="ECO:0007669"/>
    <property type="project" value="UniProtKB-UniRule"/>
</dbReference>
<dbReference type="SUPFAM" id="SSF46785">
    <property type="entry name" value="Winged helix' DNA-binding domain"/>
    <property type="match status" value="1"/>
</dbReference>
<name>A0AAF0D320_ODILC</name>
<feature type="binding site" evidence="17">
    <location>
        <begin position="98"/>
        <end position="103"/>
    </location>
    <ligand>
        <name>CDP</name>
        <dbReference type="ChEBI" id="CHEBI:58069"/>
    </ligand>
</feature>
<evidence type="ECO:0000256" key="12">
    <source>
        <dbReference type="ARBA" id="ARBA00022842"/>
    </source>
</evidence>
<dbReference type="CDD" id="cd00090">
    <property type="entry name" value="HTH_ARSR"/>
    <property type="match status" value="1"/>
</dbReference>
<dbReference type="Proteomes" id="UP000186851">
    <property type="component" value="Chromosome"/>
</dbReference>
<feature type="binding site" evidence="17">
    <location>
        <position position="127"/>
    </location>
    <ligand>
        <name>Mg(2+)</name>
        <dbReference type="ChEBI" id="CHEBI:18420"/>
    </ligand>
</feature>
<dbReference type="PANTHER" id="PTHR40706:SF1">
    <property type="entry name" value="RIBOFLAVIN KINASE"/>
    <property type="match status" value="1"/>
</dbReference>
<comment type="similarity">
    <text evidence="3 17">Belongs to the archaeal riboflavin kinase family.</text>
</comment>
<dbReference type="InterPro" id="IPR023465">
    <property type="entry name" value="Riboflavin_kinase_dom_sf"/>
</dbReference>
<dbReference type="Pfam" id="PF01982">
    <property type="entry name" value="CTP-dep_RFKase"/>
    <property type="match status" value="1"/>
</dbReference>